<evidence type="ECO:0000259" key="2">
    <source>
        <dbReference type="PROSITE" id="PS50404"/>
    </source>
</evidence>
<dbReference type="InterPro" id="IPR004045">
    <property type="entry name" value="Glutathione_S-Trfase_N"/>
</dbReference>
<dbReference type="PANTHER" id="PTHR42673">
    <property type="entry name" value="MALEYLACETOACETATE ISOMERASE"/>
    <property type="match status" value="1"/>
</dbReference>
<keyword evidence="5" id="KW-1185">Reference proteome</keyword>
<dbReference type="InterPro" id="IPR036282">
    <property type="entry name" value="Glutathione-S-Trfase_C_sf"/>
</dbReference>
<dbReference type="NCBIfam" id="TIGR01262">
    <property type="entry name" value="maiA"/>
    <property type="match status" value="1"/>
</dbReference>
<protein>
    <submittedName>
        <fullName evidence="4">Maleylacetoacetate isomerase-like protein</fullName>
    </submittedName>
</protein>
<dbReference type="CDD" id="cd03042">
    <property type="entry name" value="GST_N_Zeta"/>
    <property type="match status" value="1"/>
</dbReference>
<dbReference type="Gene3D" id="1.20.1050.10">
    <property type="match status" value="1"/>
</dbReference>
<dbReference type="InterPro" id="IPR034330">
    <property type="entry name" value="GST_Zeta_C"/>
</dbReference>
<dbReference type="GO" id="GO:0006749">
    <property type="term" value="P:glutathione metabolic process"/>
    <property type="evidence" value="ECO:0007669"/>
    <property type="project" value="TreeGrafter"/>
</dbReference>
<dbReference type="GO" id="GO:0005739">
    <property type="term" value="C:mitochondrion"/>
    <property type="evidence" value="ECO:0007669"/>
    <property type="project" value="TreeGrafter"/>
</dbReference>
<dbReference type="EMBL" id="ASPP01025123">
    <property type="protein sequence ID" value="ETO08350.1"/>
    <property type="molecule type" value="Genomic_DNA"/>
</dbReference>
<dbReference type="InterPro" id="IPR036249">
    <property type="entry name" value="Thioredoxin-like_sf"/>
</dbReference>
<evidence type="ECO:0000313" key="4">
    <source>
        <dbReference type="EMBL" id="ETO08350.1"/>
    </source>
</evidence>
<dbReference type="PROSITE" id="PS50405">
    <property type="entry name" value="GST_CTER"/>
    <property type="match status" value="1"/>
</dbReference>
<proteinExistence type="inferred from homology"/>
<dbReference type="InterPro" id="IPR034333">
    <property type="entry name" value="GST_Zeta_N"/>
</dbReference>
<keyword evidence="4" id="KW-0413">Isomerase</keyword>
<dbReference type="Proteomes" id="UP000023152">
    <property type="component" value="Unassembled WGS sequence"/>
</dbReference>
<feature type="domain" description="GST C-terminal" evidence="3">
    <location>
        <begin position="96"/>
        <end position="231"/>
    </location>
</feature>
<evidence type="ECO:0000313" key="5">
    <source>
        <dbReference type="Proteomes" id="UP000023152"/>
    </source>
</evidence>
<reference evidence="4 5" key="1">
    <citation type="journal article" date="2013" name="Curr. Biol.">
        <title>The Genome of the Foraminiferan Reticulomyxa filosa.</title>
        <authorList>
            <person name="Glockner G."/>
            <person name="Hulsmann N."/>
            <person name="Schleicher M."/>
            <person name="Noegel A.A."/>
            <person name="Eichinger L."/>
            <person name="Gallinger C."/>
            <person name="Pawlowski J."/>
            <person name="Sierra R."/>
            <person name="Euteneuer U."/>
            <person name="Pillet L."/>
            <person name="Moustafa A."/>
            <person name="Platzer M."/>
            <person name="Groth M."/>
            <person name="Szafranski K."/>
            <person name="Schliwa M."/>
        </authorList>
    </citation>
    <scope>NUCLEOTIDE SEQUENCE [LARGE SCALE GENOMIC DNA]</scope>
</reference>
<comment type="similarity">
    <text evidence="1">Belongs to the GST superfamily. Zeta family.</text>
</comment>
<dbReference type="OrthoDB" id="202840at2759"/>
<dbReference type="AlphaFoldDB" id="X6M5Q1"/>
<gene>
    <name evidence="4" type="ORF">RFI_29040</name>
</gene>
<dbReference type="SUPFAM" id="SSF47616">
    <property type="entry name" value="GST C-terminal domain-like"/>
    <property type="match status" value="1"/>
</dbReference>
<dbReference type="SFLD" id="SFLDS00019">
    <property type="entry name" value="Glutathione_Transferase_(cytos"/>
    <property type="match status" value="1"/>
</dbReference>
<comment type="caution">
    <text evidence="4">The sequence shown here is derived from an EMBL/GenBank/DDBJ whole genome shotgun (WGS) entry which is preliminary data.</text>
</comment>
<dbReference type="PROSITE" id="PS50404">
    <property type="entry name" value="GST_NTER"/>
    <property type="match status" value="1"/>
</dbReference>
<dbReference type="Gene3D" id="3.40.30.10">
    <property type="entry name" value="Glutaredoxin"/>
    <property type="match status" value="1"/>
</dbReference>
<evidence type="ECO:0000259" key="3">
    <source>
        <dbReference type="PROSITE" id="PS50405"/>
    </source>
</evidence>
<dbReference type="CDD" id="cd03191">
    <property type="entry name" value="GST_C_Zeta"/>
    <property type="match status" value="1"/>
</dbReference>
<dbReference type="SFLD" id="SFLDG00358">
    <property type="entry name" value="Main_(cytGST)"/>
    <property type="match status" value="1"/>
</dbReference>
<feature type="domain" description="GST N-terminal" evidence="2">
    <location>
        <begin position="3"/>
        <end position="89"/>
    </location>
</feature>
<dbReference type="InterPro" id="IPR004046">
    <property type="entry name" value="GST_C"/>
</dbReference>
<dbReference type="SUPFAM" id="SSF52833">
    <property type="entry name" value="Thioredoxin-like"/>
    <property type="match status" value="1"/>
</dbReference>
<dbReference type="PANTHER" id="PTHR42673:SF4">
    <property type="entry name" value="MALEYLACETOACETATE ISOMERASE"/>
    <property type="match status" value="1"/>
</dbReference>
<dbReference type="GO" id="GO:0016034">
    <property type="term" value="F:maleylacetoacetate isomerase activity"/>
    <property type="evidence" value="ECO:0007669"/>
    <property type="project" value="TreeGrafter"/>
</dbReference>
<evidence type="ECO:0000256" key="1">
    <source>
        <dbReference type="ARBA" id="ARBA00010007"/>
    </source>
</evidence>
<dbReference type="Pfam" id="PF14497">
    <property type="entry name" value="GST_C_3"/>
    <property type="match status" value="1"/>
</dbReference>
<sequence length="231" mass="26206">MPGEIILHGFWRSSCTWRVRTALALKKIPYTVKPVNLSSGEQFESPLLRLNPLAQVLRKYVPTLEIDGLILAQSIPIIEYLEETRKNQGAALLPKREDLRYKVRQISEAVNSGIQPMQNLSILNQVVKYTQEYGKINLDDTSVKKIKKYWASECIEKGFNALETILKESSGRFCVGDEVSMADCLLIPQVFNAATFKINIAKYPTIQKINEHCLTLEAFQISHPDKQPDKA</sequence>
<dbReference type="InterPro" id="IPR005955">
    <property type="entry name" value="GST_Zeta"/>
</dbReference>
<accession>X6M5Q1</accession>
<dbReference type="Pfam" id="PF13409">
    <property type="entry name" value="GST_N_2"/>
    <property type="match status" value="1"/>
</dbReference>
<organism evidence="4 5">
    <name type="scientific">Reticulomyxa filosa</name>
    <dbReference type="NCBI Taxonomy" id="46433"/>
    <lineage>
        <taxon>Eukaryota</taxon>
        <taxon>Sar</taxon>
        <taxon>Rhizaria</taxon>
        <taxon>Retaria</taxon>
        <taxon>Foraminifera</taxon>
        <taxon>Monothalamids</taxon>
        <taxon>Reticulomyxidae</taxon>
        <taxon>Reticulomyxa</taxon>
    </lineage>
</organism>
<dbReference type="InterPro" id="IPR040079">
    <property type="entry name" value="Glutathione_S-Trfase"/>
</dbReference>
<dbReference type="FunFam" id="1.20.1050.10:FF:000010">
    <property type="entry name" value="Maleylacetoacetate isomerase isoform 1"/>
    <property type="match status" value="1"/>
</dbReference>
<dbReference type="GO" id="GO:0004364">
    <property type="term" value="F:glutathione transferase activity"/>
    <property type="evidence" value="ECO:0007669"/>
    <property type="project" value="TreeGrafter"/>
</dbReference>
<name>X6M5Q1_RETFI</name>
<dbReference type="InterPro" id="IPR010987">
    <property type="entry name" value="Glutathione-S-Trfase_C-like"/>
</dbReference>
<dbReference type="OMA" id="VYNAHRF"/>
<dbReference type="GO" id="GO:0006559">
    <property type="term" value="P:L-phenylalanine catabolic process"/>
    <property type="evidence" value="ECO:0007669"/>
    <property type="project" value="TreeGrafter"/>
</dbReference>